<feature type="coiled-coil region" evidence="5">
    <location>
        <begin position="844"/>
        <end position="899"/>
    </location>
</feature>
<feature type="compositionally biased region" description="Acidic residues" evidence="6">
    <location>
        <begin position="86"/>
        <end position="97"/>
    </location>
</feature>
<feature type="region of interest" description="Disordered" evidence="6">
    <location>
        <begin position="787"/>
        <end position="807"/>
    </location>
</feature>
<dbReference type="AlphaFoldDB" id="A0AAD8Y532"/>
<feature type="region of interest" description="Disordered" evidence="6">
    <location>
        <begin position="420"/>
        <end position="448"/>
    </location>
</feature>
<dbReference type="GO" id="GO:0120230">
    <property type="term" value="F:recombinase activator activity"/>
    <property type="evidence" value="ECO:0007669"/>
    <property type="project" value="TreeGrafter"/>
</dbReference>
<feature type="coiled-coil region" evidence="5">
    <location>
        <begin position="627"/>
        <end position="654"/>
    </location>
</feature>
<keyword evidence="4" id="KW-0469">Meiosis</keyword>
<reference evidence="7" key="1">
    <citation type="submission" date="2023-06" db="EMBL/GenBank/DDBJ databases">
        <title>Survivors Of The Sea: Transcriptome response of Skeletonema marinoi to long-term dormancy.</title>
        <authorList>
            <person name="Pinder M.I.M."/>
            <person name="Kourtchenko O."/>
            <person name="Robertson E.K."/>
            <person name="Larsson T."/>
            <person name="Maumus F."/>
            <person name="Osuna-Cruz C.M."/>
            <person name="Vancaester E."/>
            <person name="Stenow R."/>
            <person name="Vandepoele K."/>
            <person name="Ploug H."/>
            <person name="Bruchert V."/>
            <person name="Godhe A."/>
            <person name="Topel M."/>
        </authorList>
    </citation>
    <scope>NUCLEOTIDE SEQUENCE</scope>
    <source>
        <strain evidence="7">R05AC</strain>
    </source>
</reference>
<accession>A0AAD8Y532</accession>
<gene>
    <name evidence="7" type="ORF">QTG54_010508</name>
</gene>
<dbReference type="PANTHER" id="PTHR15938:SF0">
    <property type="entry name" value="HOMOLOGOUS-PAIRING PROTEIN 2 HOMOLOG"/>
    <property type="match status" value="1"/>
</dbReference>
<keyword evidence="8" id="KW-1185">Reference proteome</keyword>
<keyword evidence="2" id="KW-0233">DNA recombination</keyword>
<dbReference type="GO" id="GO:0003690">
    <property type="term" value="F:double-stranded DNA binding"/>
    <property type="evidence" value="ECO:0007669"/>
    <property type="project" value="TreeGrafter"/>
</dbReference>
<keyword evidence="5" id="KW-0175">Coiled coil</keyword>
<dbReference type="GO" id="GO:0000794">
    <property type="term" value="C:condensed nuclear chromosome"/>
    <property type="evidence" value="ECO:0007669"/>
    <property type="project" value="TreeGrafter"/>
</dbReference>
<proteinExistence type="predicted"/>
<sequence>MTAIKIKAASKSTNAPPADEAAPKSPTESISSGDDAAPPASSSNANDRDNDSSIDDGSSNGGSFSGNEEAVADGEVKASSVKGGEGEEDATGEEEDANHDSNDAAGEEGTVETAATENAKKEEQEKGNDDEKEAEDAHAANATSGNEGQDEDAIDAEEKEEEDGNEGEEEWELKKILSVGEISAKNLMCSAPSCPNVACSVYQSTHDTNCTNAYFSCLDCQQSDYGGWPEDKSEIPMAFMTKQHRETIRQHCTRNPANAIFPDLPTSLNGEEEEKSDDEDAGEGEEKWDLIEIIAVKDLKKKKPKKCQEEGCTSAACSVWASNLAPDDEWYGCIDCMENYYEGWPSSDEMPVKHLTEEHRALLAEKCSERENPPMPDLPTTMPLLATAGGNDAANITPLPSHEQAVADNQSNLVVGAFRSKGKKSDVTPSPMPPKGASKQAGKKAAASKVDPKLKAMYDKWQAEAERVGGTTIIVDKNAAKKFVFDKLHDLFSPVNITQLFVALKGLVPQPILRKCLDMMVDKSNDNPFADDSDDEDEKPSKKKSASKKSTDEYAGSIRVKEGRNTNNTLYYVDHSKLQNNGNGLLPEARNELFSALETSKQELAVLGQKHKKICSDTAQLLSEPKNEELETELQELTNKMEVVDNGLEEARAHASNAKHAKQLKGRIDKMAAEWRKRKRMCHEFVQNMEEATDGTISLKKCSAGSGPIDIETDEGAIKGAREYASKKRPKVMSRGGLKQRNDGANAGLQPNEKFIGVLLDSKGMPQRVYMDEDLYPATLYAAAQASTSPERFQSQSKMDSKPPRNYNEDLVNMISDLKKRKHLFVVPPTPARLPRQDAVGREIEIESRKRDEVQSRIDEEKMRLMHCETRLSKLQSSNEAYAKMVKEAEAAYKKIEESSQTLLHVMKRESKVIQKDLNG</sequence>
<feature type="compositionally biased region" description="Low complexity" evidence="6">
    <location>
        <begin position="435"/>
        <end position="448"/>
    </location>
</feature>
<feature type="region of interest" description="Disordered" evidence="6">
    <location>
        <begin position="1"/>
        <end position="170"/>
    </location>
</feature>
<comment type="caution">
    <text evidence="7">The sequence shown here is derived from an EMBL/GenBank/DDBJ whole genome shotgun (WGS) entry which is preliminary data.</text>
</comment>
<evidence type="ECO:0000313" key="7">
    <source>
        <dbReference type="EMBL" id="KAK1739192.1"/>
    </source>
</evidence>
<evidence type="ECO:0000256" key="5">
    <source>
        <dbReference type="SAM" id="Coils"/>
    </source>
</evidence>
<evidence type="ECO:0000256" key="2">
    <source>
        <dbReference type="ARBA" id="ARBA00023172"/>
    </source>
</evidence>
<evidence type="ECO:0000256" key="4">
    <source>
        <dbReference type="ARBA" id="ARBA00023254"/>
    </source>
</evidence>
<comment type="subcellular location">
    <subcellularLocation>
        <location evidence="1">Nucleus</location>
    </subcellularLocation>
</comment>
<dbReference type="EMBL" id="JATAAI010000019">
    <property type="protein sequence ID" value="KAK1739192.1"/>
    <property type="molecule type" value="Genomic_DNA"/>
</dbReference>
<dbReference type="GO" id="GO:0000709">
    <property type="term" value="P:meiotic joint molecule formation"/>
    <property type="evidence" value="ECO:0007669"/>
    <property type="project" value="TreeGrafter"/>
</dbReference>
<name>A0AAD8Y532_9STRA</name>
<feature type="compositionally biased region" description="Acidic residues" evidence="6">
    <location>
        <begin position="529"/>
        <end position="538"/>
    </location>
</feature>
<evidence type="ECO:0000256" key="3">
    <source>
        <dbReference type="ARBA" id="ARBA00023242"/>
    </source>
</evidence>
<evidence type="ECO:0000256" key="6">
    <source>
        <dbReference type="SAM" id="MobiDB-lite"/>
    </source>
</evidence>
<evidence type="ECO:0000313" key="8">
    <source>
        <dbReference type="Proteomes" id="UP001224775"/>
    </source>
</evidence>
<feature type="region of interest" description="Disordered" evidence="6">
    <location>
        <begin position="263"/>
        <end position="286"/>
    </location>
</feature>
<evidence type="ECO:0000256" key="1">
    <source>
        <dbReference type="ARBA" id="ARBA00004123"/>
    </source>
</evidence>
<feature type="region of interest" description="Disordered" evidence="6">
    <location>
        <begin position="526"/>
        <end position="560"/>
    </location>
</feature>
<organism evidence="7 8">
    <name type="scientific">Skeletonema marinoi</name>
    <dbReference type="NCBI Taxonomy" id="267567"/>
    <lineage>
        <taxon>Eukaryota</taxon>
        <taxon>Sar</taxon>
        <taxon>Stramenopiles</taxon>
        <taxon>Ochrophyta</taxon>
        <taxon>Bacillariophyta</taxon>
        <taxon>Coscinodiscophyceae</taxon>
        <taxon>Thalassiosirophycidae</taxon>
        <taxon>Thalassiosirales</taxon>
        <taxon>Skeletonemataceae</taxon>
        <taxon>Skeletonema</taxon>
        <taxon>Skeletonema marinoi-dohrnii complex</taxon>
    </lineage>
</organism>
<feature type="compositionally biased region" description="Basic and acidic residues" evidence="6">
    <location>
        <begin position="118"/>
        <end position="129"/>
    </location>
</feature>
<feature type="compositionally biased region" description="Polar residues" evidence="6">
    <location>
        <begin position="787"/>
        <end position="798"/>
    </location>
</feature>
<dbReference type="Proteomes" id="UP001224775">
    <property type="component" value="Unassembled WGS sequence"/>
</dbReference>
<dbReference type="GO" id="GO:0007129">
    <property type="term" value="P:homologous chromosome pairing at meiosis"/>
    <property type="evidence" value="ECO:0007669"/>
    <property type="project" value="TreeGrafter"/>
</dbReference>
<feature type="compositionally biased region" description="Low complexity" evidence="6">
    <location>
        <begin position="29"/>
        <end position="45"/>
    </location>
</feature>
<protein>
    <submittedName>
        <fullName evidence="7">Homologous-pairing protein</fullName>
    </submittedName>
</protein>
<feature type="compositionally biased region" description="Acidic residues" evidence="6">
    <location>
        <begin position="148"/>
        <end position="170"/>
    </location>
</feature>
<keyword evidence="3" id="KW-0539">Nucleus</keyword>
<dbReference type="GO" id="GO:0120231">
    <property type="term" value="C:DNA recombinase auxiliary factor complex"/>
    <property type="evidence" value="ECO:0007669"/>
    <property type="project" value="TreeGrafter"/>
</dbReference>
<feature type="region of interest" description="Disordered" evidence="6">
    <location>
        <begin position="725"/>
        <end position="749"/>
    </location>
</feature>
<dbReference type="PANTHER" id="PTHR15938">
    <property type="entry name" value="TBP-1 INTERACTING PROTEIN"/>
    <property type="match status" value="1"/>
</dbReference>
<dbReference type="GO" id="GO:0010774">
    <property type="term" value="P:meiotic strand invasion involved in reciprocal meiotic recombination"/>
    <property type="evidence" value="ECO:0007669"/>
    <property type="project" value="TreeGrafter"/>
</dbReference>
<feature type="compositionally biased region" description="Acidic residues" evidence="6">
    <location>
        <begin position="270"/>
        <end position="283"/>
    </location>
</feature>